<evidence type="ECO:0000313" key="3">
    <source>
        <dbReference type="Proteomes" id="UP000019365"/>
    </source>
</evidence>
<gene>
    <name evidence="2" type="ORF">RF007C_01085</name>
</gene>
<dbReference type="RefSeq" id="WP_037298224.1">
    <property type="nucleotide sequence ID" value="NZ_ATAX01000019.1"/>
</dbReference>
<dbReference type="Pfam" id="PF14088">
    <property type="entry name" value="DUF4268"/>
    <property type="match status" value="1"/>
</dbReference>
<dbReference type="PATRIC" id="fig|1341157.4.peg.1213"/>
<reference evidence="2 3" key="1">
    <citation type="journal article" date="2014" name="PLoS ONE">
        <title>Rumen cellulosomics: divergent fiber-degrading strategies revealed by comparative genome-wide analysis of six ruminococcal strains.</title>
        <authorList>
            <person name="Dassa B."/>
            <person name="Borovok I."/>
            <person name="Ruimy-Israeli V."/>
            <person name="Lamed R."/>
            <person name="Flint H.J."/>
            <person name="Duncan S.H."/>
            <person name="Henrissat B."/>
            <person name="Coutinho P."/>
            <person name="Morrison M."/>
            <person name="Mosoni P."/>
            <person name="Yeoman C.J."/>
            <person name="White B.A."/>
            <person name="Bayer E.A."/>
        </authorList>
    </citation>
    <scope>NUCLEOTIDE SEQUENCE [LARGE SCALE GENOMIC DNA]</scope>
    <source>
        <strain evidence="2 3">007c</strain>
    </source>
</reference>
<protein>
    <recommendedName>
        <fullName evidence="1">DUF4268 domain-containing protein</fullName>
    </recommendedName>
</protein>
<dbReference type="EMBL" id="ATAX01000019">
    <property type="protein sequence ID" value="EWM54094.1"/>
    <property type="molecule type" value="Genomic_DNA"/>
</dbReference>
<name>W7URN0_RUMFL</name>
<evidence type="ECO:0000259" key="1">
    <source>
        <dbReference type="Pfam" id="PF14088"/>
    </source>
</evidence>
<proteinExistence type="predicted"/>
<dbReference type="InterPro" id="IPR011856">
    <property type="entry name" value="tRNA_endonuc-like_dom_sf"/>
</dbReference>
<sequence length="313" mass="36057">MKLGKIKEVDIRKVWAHEQYDFSKWLAEDENIKALGEVLNLSLSDVNTEQFVGSYRCDIICKDELTGKSVLIENQLEQTNHDHLGKIITYASGLDASVVVWIVANARDEHASAIEWLNNHTDDNVSFFLIEIHAYKIGDSDPAPMFKIIEQPNDFVKNVKALAEKGELNERQKHRLDFWTKFNDVIDERGKPFNKHKPSTDHWYTVAVGSSKCHISIDLVHKDHKIRVGLWIDDSKDMFDYFFENKDTIESAAKVKLEWDKLDNKKASAIYTYIPKLSFNDQSNYPDLMNKAIDLVIAIREAFSPFVNQYSGD</sequence>
<organism evidence="2 3">
    <name type="scientific">Ruminococcus flavefaciens 007c</name>
    <dbReference type="NCBI Taxonomy" id="1341157"/>
    <lineage>
        <taxon>Bacteria</taxon>
        <taxon>Bacillati</taxon>
        <taxon>Bacillota</taxon>
        <taxon>Clostridia</taxon>
        <taxon>Eubacteriales</taxon>
        <taxon>Oscillospiraceae</taxon>
        <taxon>Ruminococcus</taxon>
    </lineage>
</organism>
<feature type="domain" description="DUF4268" evidence="1">
    <location>
        <begin position="175"/>
        <end position="306"/>
    </location>
</feature>
<dbReference type="eggNOG" id="COG1637">
    <property type="taxonomic scope" value="Bacteria"/>
</dbReference>
<accession>W7URN0</accession>
<dbReference type="GO" id="GO:0003676">
    <property type="term" value="F:nucleic acid binding"/>
    <property type="evidence" value="ECO:0007669"/>
    <property type="project" value="InterPro"/>
</dbReference>
<evidence type="ECO:0000313" key="2">
    <source>
        <dbReference type="EMBL" id="EWM54094.1"/>
    </source>
</evidence>
<dbReference type="AlphaFoldDB" id="W7URN0"/>
<dbReference type="Gene3D" id="3.40.1350.10">
    <property type="match status" value="1"/>
</dbReference>
<keyword evidence="3" id="KW-1185">Reference proteome</keyword>
<dbReference type="OrthoDB" id="570199at2"/>
<dbReference type="Proteomes" id="UP000019365">
    <property type="component" value="Unassembled WGS sequence"/>
</dbReference>
<comment type="caution">
    <text evidence="2">The sequence shown here is derived from an EMBL/GenBank/DDBJ whole genome shotgun (WGS) entry which is preliminary data.</text>
</comment>
<dbReference type="InterPro" id="IPR025364">
    <property type="entry name" value="DUF4268"/>
</dbReference>